<feature type="domain" description="HTH myb-type" evidence="9">
    <location>
        <begin position="19"/>
        <end position="67"/>
    </location>
</feature>
<dbReference type="GO" id="GO:0090558">
    <property type="term" value="P:plant epidermis development"/>
    <property type="evidence" value="ECO:0007669"/>
    <property type="project" value="UniProtKB-ARBA"/>
</dbReference>
<dbReference type="Pfam" id="PF00249">
    <property type="entry name" value="Myb_DNA-binding"/>
    <property type="match status" value="2"/>
</dbReference>
<keyword evidence="4" id="KW-0238">DNA-binding</keyword>
<evidence type="ECO:0000256" key="6">
    <source>
        <dbReference type="ARBA" id="ARBA00023242"/>
    </source>
</evidence>
<dbReference type="SMART" id="SM00717">
    <property type="entry name" value="SANT"/>
    <property type="match status" value="2"/>
</dbReference>
<name>A0AAN7PQD8_9MYRT</name>
<dbReference type="InterPro" id="IPR017930">
    <property type="entry name" value="Myb_dom"/>
</dbReference>
<dbReference type="Proteomes" id="UP001345219">
    <property type="component" value="Chromosome 16"/>
</dbReference>
<dbReference type="GO" id="GO:0030154">
    <property type="term" value="P:cell differentiation"/>
    <property type="evidence" value="ECO:0007669"/>
    <property type="project" value="UniProtKB-ARBA"/>
</dbReference>
<feature type="domain" description="Myb-like" evidence="8">
    <location>
        <begin position="15"/>
        <end position="67"/>
    </location>
</feature>
<evidence type="ECO:0000256" key="4">
    <source>
        <dbReference type="ARBA" id="ARBA00023125"/>
    </source>
</evidence>
<gene>
    <name evidence="10" type="ORF">SAY87_021515</name>
</gene>
<evidence type="ECO:0000256" key="1">
    <source>
        <dbReference type="ARBA" id="ARBA00004123"/>
    </source>
</evidence>
<evidence type="ECO:0000259" key="9">
    <source>
        <dbReference type="PROSITE" id="PS51294"/>
    </source>
</evidence>
<dbReference type="GO" id="GO:0003677">
    <property type="term" value="F:DNA binding"/>
    <property type="evidence" value="ECO:0007669"/>
    <property type="project" value="UniProtKB-KW"/>
</dbReference>
<dbReference type="PROSITE" id="PS51294">
    <property type="entry name" value="HTH_MYB"/>
    <property type="match status" value="2"/>
</dbReference>
<organism evidence="10 11">
    <name type="scientific">Trapa incisa</name>
    <dbReference type="NCBI Taxonomy" id="236973"/>
    <lineage>
        <taxon>Eukaryota</taxon>
        <taxon>Viridiplantae</taxon>
        <taxon>Streptophyta</taxon>
        <taxon>Embryophyta</taxon>
        <taxon>Tracheophyta</taxon>
        <taxon>Spermatophyta</taxon>
        <taxon>Magnoliopsida</taxon>
        <taxon>eudicotyledons</taxon>
        <taxon>Gunneridae</taxon>
        <taxon>Pentapetalae</taxon>
        <taxon>rosids</taxon>
        <taxon>malvids</taxon>
        <taxon>Myrtales</taxon>
        <taxon>Lythraceae</taxon>
        <taxon>Trapa</taxon>
    </lineage>
</organism>
<protein>
    <submittedName>
        <fullName evidence="10">Uncharacterized protein</fullName>
    </submittedName>
</protein>
<evidence type="ECO:0000256" key="3">
    <source>
        <dbReference type="ARBA" id="ARBA00023015"/>
    </source>
</evidence>
<dbReference type="PROSITE" id="PS50090">
    <property type="entry name" value="MYB_LIKE"/>
    <property type="match status" value="2"/>
</dbReference>
<dbReference type="FunFam" id="1.10.10.60:FF:000353">
    <property type="entry name" value="Transcription factor WER"/>
    <property type="match status" value="1"/>
</dbReference>
<dbReference type="PANTHER" id="PTHR47997">
    <property type="entry name" value="MYB DOMAIN PROTEIN 55"/>
    <property type="match status" value="1"/>
</dbReference>
<reference evidence="10 11" key="1">
    <citation type="journal article" date="2023" name="Hortic Res">
        <title>Pangenome of water caltrop reveals structural variations and asymmetric subgenome divergence after allopolyploidization.</title>
        <authorList>
            <person name="Zhang X."/>
            <person name="Chen Y."/>
            <person name="Wang L."/>
            <person name="Yuan Y."/>
            <person name="Fang M."/>
            <person name="Shi L."/>
            <person name="Lu R."/>
            <person name="Comes H.P."/>
            <person name="Ma Y."/>
            <person name="Chen Y."/>
            <person name="Huang G."/>
            <person name="Zhou Y."/>
            <person name="Zheng Z."/>
            <person name="Qiu Y."/>
        </authorList>
    </citation>
    <scope>NUCLEOTIDE SEQUENCE [LARGE SCALE GENOMIC DNA]</scope>
    <source>
        <tissue evidence="10">Roots</tissue>
    </source>
</reference>
<dbReference type="SUPFAM" id="SSF46689">
    <property type="entry name" value="Homeodomain-like"/>
    <property type="match status" value="1"/>
</dbReference>
<evidence type="ECO:0000256" key="2">
    <source>
        <dbReference type="ARBA" id="ARBA00022737"/>
    </source>
</evidence>
<keyword evidence="3" id="KW-0805">Transcription regulation</keyword>
<dbReference type="InterPro" id="IPR051953">
    <property type="entry name" value="Plant_SW-associated_TFs"/>
</dbReference>
<keyword evidence="5" id="KW-0804">Transcription</keyword>
<dbReference type="AlphaFoldDB" id="A0AAN7PQD8"/>
<keyword evidence="6" id="KW-0539">Nucleus</keyword>
<comment type="subcellular location">
    <subcellularLocation>
        <location evidence="1">Nucleus</location>
    </subcellularLocation>
</comment>
<feature type="domain" description="HTH myb-type" evidence="9">
    <location>
        <begin position="68"/>
        <end position="122"/>
    </location>
</feature>
<comment type="caution">
    <text evidence="10">The sequence shown here is derived from an EMBL/GenBank/DDBJ whole genome shotgun (WGS) entry which is preliminary data.</text>
</comment>
<accession>A0AAN7PQD8</accession>
<dbReference type="FunFam" id="1.10.10.60:FF:000001">
    <property type="entry name" value="MYB-related transcription factor"/>
    <property type="match status" value="1"/>
</dbReference>
<dbReference type="InterPro" id="IPR009057">
    <property type="entry name" value="Homeodomain-like_sf"/>
</dbReference>
<dbReference type="GO" id="GO:0005634">
    <property type="term" value="C:nucleus"/>
    <property type="evidence" value="ECO:0007669"/>
    <property type="project" value="UniProtKB-SubCell"/>
</dbReference>
<keyword evidence="11" id="KW-1185">Reference proteome</keyword>
<feature type="region of interest" description="Disordered" evidence="7">
    <location>
        <begin position="124"/>
        <end position="160"/>
    </location>
</feature>
<evidence type="ECO:0000256" key="7">
    <source>
        <dbReference type="SAM" id="MobiDB-lite"/>
    </source>
</evidence>
<proteinExistence type="predicted"/>
<evidence type="ECO:0000256" key="5">
    <source>
        <dbReference type="ARBA" id="ARBA00023163"/>
    </source>
</evidence>
<evidence type="ECO:0000313" key="10">
    <source>
        <dbReference type="EMBL" id="KAK4752717.1"/>
    </source>
</evidence>
<evidence type="ECO:0000259" key="8">
    <source>
        <dbReference type="PROSITE" id="PS50090"/>
    </source>
</evidence>
<dbReference type="EMBL" id="JAXIOK010000016">
    <property type="protein sequence ID" value="KAK4752717.1"/>
    <property type="molecule type" value="Genomic_DNA"/>
</dbReference>
<sequence length="220" mass="25083">MTKTKGRGQPQYSVGSQYKRGLWTAEEDKILMDYVVAHGKGRWNVIAKRTGLRRCGKSCRLRWMNYLRPDVKRDSFSEEEEDLIIRLHKLLGNRWSLIAKRIPGRTDNQVKNYWNSHLSKKLGAKSDPAMVPESSSSSVNSNKEACTDDNAQEDAEKKTKVVVESRETYSARDLAGDEQQQQEAIEIKGCGLSSSWVDLDSVTTLFHEYASNMDLSWLHP</sequence>
<dbReference type="GO" id="GO:0048731">
    <property type="term" value="P:system development"/>
    <property type="evidence" value="ECO:0007669"/>
    <property type="project" value="UniProtKB-ARBA"/>
</dbReference>
<dbReference type="InterPro" id="IPR001005">
    <property type="entry name" value="SANT/Myb"/>
</dbReference>
<evidence type="ECO:0000313" key="11">
    <source>
        <dbReference type="Proteomes" id="UP001345219"/>
    </source>
</evidence>
<feature type="domain" description="Myb-like" evidence="8">
    <location>
        <begin position="68"/>
        <end position="118"/>
    </location>
</feature>
<dbReference type="PANTHER" id="PTHR47997:SF75">
    <property type="entry name" value="MYB DOMAIN PROTEIN 55"/>
    <property type="match status" value="1"/>
</dbReference>
<dbReference type="CDD" id="cd00167">
    <property type="entry name" value="SANT"/>
    <property type="match status" value="2"/>
</dbReference>
<keyword evidence="2" id="KW-0677">Repeat</keyword>
<dbReference type="Gene3D" id="1.10.10.60">
    <property type="entry name" value="Homeodomain-like"/>
    <property type="match status" value="2"/>
</dbReference>